<evidence type="ECO:0000313" key="1">
    <source>
        <dbReference type="EMBL" id="QPV65116.1"/>
    </source>
</evidence>
<keyword evidence="2" id="KW-1185">Reference proteome</keyword>
<protein>
    <submittedName>
        <fullName evidence="1">Uncharacterized protein</fullName>
    </submittedName>
</protein>
<organism evidence="1 2">
    <name type="scientific">Halosimplex litoreum</name>
    <dbReference type="NCBI Taxonomy" id="1198301"/>
    <lineage>
        <taxon>Archaea</taxon>
        <taxon>Methanobacteriati</taxon>
        <taxon>Methanobacteriota</taxon>
        <taxon>Stenosarchaea group</taxon>
        <taxon>Halobacteria</taxon>
        <taxon>Halobacteriales</taxon>
        <taxon>Haloarculaceae</taxon>
        <taxon>Halosimplex</taxon>
    </lineage>
</organism>
<dbReference type="GeneID" id="96090763"/>
<accession>A0A7U3WBX1</accession>
<dbReference type="RefSeq" id="WP_198063874.1">
    <property type="nucleotide sequence ID" value="NZ_CP065856.1"/>
</dbReference>
<reference evidence="1 2" key="1">
    <citation type="submission" date="2020-12" db="EMBL/GenBank/DDBJ databases">
        <title>Halosimplex halophilum sp. nov. and Halosimplex salinum sp. nov., two new members of the genus Halosimplex.</title>
        <authorList>
            <person name="Cui H.L."/>
        </authorList>
    </citation>
    <scope>NUCLEOTIDE SEQUENCE [LARGE SCALE GENOMIC DNA]</scope>
    <source>
        <strain evidence="1 2">YGH94</strain>
    </source>
</reference>
<gene>
    <name evidence="1" type="ORF">I7X12_13505</name>
</gene>
<dbReference type="KEGG" id="hlt:I7X12_13505"/>
<name>A0A7U3WBX1_9EURY</name>
<dbReference type="AlphaFoldDB" id="A0A7U3WBX1"/>
<sequence>MTASVPGLEAAATATNSAWSARVASFAASRSTAPSTRSVSG</sequence>
<dbReference type="Proteomes" id="UP000595001">
    <property type="component" value="Chromosome"/>
</dbReference>
<evidence type="ECO:0000313" key="2">
    <source>
        <dbReference type="Proteomes" id="UP000595001"/>
    </source>
</evidence>
<dbReference type="EMBL" id="CP065856">
    <property type="protein sequence ID" value="QPV65116.1"/>
    <property type="molecule type" value="Genomic_DNA"/>
</dbReference>
<proteinExistence type="predicted"/>